<gene>
    <name evidence="5" type="ORF">MD483_11715</name>
</gene>
<feature type="binding site" evidence="4">
    <location>
        <position position="16"/>
    </location>
    <ligand>
        <name>a divalent metal cation</name>
        <dbReference type="ChEBI" id="CHEBI:60240"/>
        <label>1</label>
    </ligand>
</feature>
<comment type="caution">
    <text evidence="5">The sequence shown here is derived from an EMBL/GenBank/DDBJ whole genome shotgun (WGS) entry which is preliminary data.</text>
</comment>
<dbReference type="FunFam" id="3.20.20.140:FF:000005">
    <property type="entry name" value="TatD family hydrolase"/>
    <property type="match status" value="1"/>
</dbReference>
<dbReference type="AlphaFoldDB" id="A0A9X3CEU8"/>
<dbReference type="GO" id="GO:0016788">
    <property type="term" value="F:hydrolase activity, acting on ester bonds"/>
    <property type="evidence" value="ECO:0007669"/>
    <property type="project" value="InterPro"/>
</dbReference>
<feature type="binding site" evidence="4">
    <location>
        <position position="138"/>
    </location>
    <ligand>
        <name>a divalent metal cation</name>
        <dbReference type="ChEBI" id="CHEBI:60240"/>
        <label>2</label>
    </ligand>
</feature>
<evidence type="ECO:0000313" key="5">
    <source>
        <dbReference type="EMBL" id="MCW8334488.1"/>
    </source>
</evidence>
<dbReference type="RefSeq" id="WP_265687865.1">
    <property type="nucleotide sequence ID" value="NZ_JAKRRX010000060.1"/>
</dbReference>
<dbReference type="CDD" id="cd01310">
    <property type="entry name" value="TatD_DNAse"/>
    <property type="match status" value="1"/>
</dbReference>
<dbReference type="InterPro" id="IPR001130">
    <property type="entry name" value="TatD-like"/>
</dbReference>
<feature type="binding site" evidence="4">
    <location>
        <position position="103"/>
    </location>
    <ligand>
        <name>a divalent metal cation</name>
        <dbReference type="ChEBI" id="CHEBI:60240"/>
        <label>1</label>
    </ligand>
</feature>
<feature type="binding site" evidence="4">
    <location>
        <position position="14"/>
    </location>
    <ligand>
        <name>a divalent metal cation</name>
        <dbReference type="ChEBI" id="CHEBI:60240"/>
        <label>1</label>
    </ligand>
</feature>
<dbReference type="Proteomes" id="UP001155586">
    <property type="component" value="Unassembled WGS sequence"/>
</dbReference>
<dbReference type="EMBL" id="JAKRRX010000060">
    <property type="protein sequence ID" value="MCW8334488.1"/>
    <property type="molecule type" value="Genomic_DNA"/>
</dbReference>
<dbReference type="PROSITE" id="PS01091">
    <property type="entry name" value="TATD_3"/>
    <property type="match status" value="1"/>
</dbReference>
<organism evidence="5 6">
    <name type="scientific">Vibrio paucivorans</name>
    <dbReference type="NCBI Taxonomy" id="2829489"/>
    <lineage>
        <taxon>Bacteria</taxon>
        <taxon>Pseudomonadati</taxon>
        <taxon>Pseudomonadota</taxon>
        <taxon>Gammaproteobacteria</taxon>
        <taxon>Vibrionales</taxon>
        <taxon>Vibrionaceae</taxon>
        <taxon>Vibrio</taxon>
    </lineage>
</organism>
<dbReference type="InterPro" id="IPR032466">
    <property type="entry name" value="Metal_Hydrolase"/>
</dbReference>
<protein>
    <submittedName>
        <fullName evidence="5">TatD family hydrolase</fullName>
    </submittedName>
</protein>
<keyword evidence="2 4" id="KW-0479">Metal-binding</keyword>
<dbReference type="SUPFAM" id="SSF51556">
    <property type="entry name" value="Metallo-dependent hydrolases"/>
    <property type="match status" value="1"/>
</dbReference>
<keyword evidence="3 5" id="KW-0378">Hydrolase</keyword>
<dbReference type="GO" id="GO:0046872">
    <property type="term" value="F:metal ion binding"/>
    <property type="evidence" value="ECO:0007669"/>
    <property type="project" value="UniProtKB-KW"/>
</dbReference>
<dbReference type="PANTHER" id="PTHR46124">
    <property type="entry name" value="D-AMINOACYL-TRNA DEACYLASE"/>
    <property type="match status" value="1"/>
</dbReference>
<dbReference type="InterPro" id="IPR018228">
    <property type="entry name" value="DNase_TatD-rel_CS"/>
</dbReference>
<comment type="similarity">
    <text evidence="1">Belongs to the metallo-dependent hydrolases superfamily. TatD-type hydrolase family.</text>
</comment>
<feature type="binding site" evidence="4">
    <location>
        <position position="162"/>
    </location>
    <ligand>
        <name>a divalent metal cation</name>
        <dbReference type="ChEBI" id="CHEBI:60240"/>
        <label>2</label>
    </ligand>
</feature>
<dbReference type="Pfam" id="PF01026">
    <property type="entry name" value="TatD_DNase"/>
    <property type="match status" value="1"/>
</dbReference>
<sequence length="265" mass="29854">MSETNTSFPLFDTHCHLDFPQFSEDFAGQLQKATAMGVQRFLIPSIGEQNWYQIDALSTQYPSIYYSAGFHPYFLTQELPAVDTRLEDFLATRRAGKCIAIGETGLDFAIQVDKQVQQHYLQLQLQLAQQFKMPVILHSRKSHNELIRTLKQHKFQQGGVLHGFSGSYEQAMQFVDLGFHIGVGGTITYPRAQKTRSAIARLPLSSLVLETDAPDMPLNGYQGQPNHPKQLVNVLETLCLLKEESMQTIACAAWKNSNLLFGICE</sequence>
<evidence type="ECO:0000256" key="3">
    <source>
        <dbReference type="ARBA" id="ARBA00022801"/>
    </source>
</evidence>
<evidence type="ECO:0000256" key="1">
    <source>
        <dbReference type="ARBA" id="ARBA00009275"/>
    </source>
</evidence>
<feature type="binding site" evidence="4">
    <location>
        <position position="212"/>
    </location>
    <ligand>
        <name>a divalent metal cation</name>
        <dbReference type="ChEBI" id="CHEBI:60240"/>
        <label>1</label>
    </ligand>
</feature>
<dbReference type="PROSITE" id="PS01137">
    <property type="entry name" value="TATD_1"/>
    <property type="match status" value="1"/>
</dbReference>
<keyword evidence="6" id="KW-1185">Reference proteome</keyword>
<evidence type="ECO:0000256" key="4">
    <source>
        <dbReference type="PIRSR" id="PIRSR005902-1"/>
    </source>
</evidence>
<dbReference type="GO" id="GO:0005829">
    <property type="term" value="C:cytosol"/>
    <property type="evidence" value="ECO:0007669"/>
    <property type="project" value="TreeGrafter"/>
</dbReference>
<name>A0A9X3CEU8_9VIBR</name>
<dbReference type="PIRSF" id="PIRSF005902">
    <property type="entry name" value="DNase_TatD"/>
    <property type="match status" value="1"/>
</dbReference>
<reference evidence="5" key="1">
    <citation type="submission" date="2022-02" db="EMBL/GenBank/DDBJ databases">
        <title>Vibrio sp. nov., a new bacterium isolated from Bohai sea, China.</title>
        <authorList>
            <person name="Yuan Y."/>
        </authorList>
    </citation>
    <scope>NUCLEOTIDE SEQUENCE</scope>
    <source>
        <strain evidence="5">DBSS07</strain>
    </source>
</reference>
<accession>A0A9X3CEU8</accession>
<proteinExistence type="inferred from homology"/>
<evidence type="ECO:0000256" key="2">
    <source>
        <dbReference type="ARBA" id="ARBA00022723"/>
    </source>
</evidence>
<dbReference type="PANTHER" id="PTHR46124:SF3">
    <property type="entry name" value="HYDROLASE"/>
    <property type="match status" value="1"/>
</dbReference>
<evidence type="ECO:0000313" key="6">
    <source>
        <dbReference type="Proteomes" id="UP001155586"/>
    </source>
</evidence>
<dbReference type="Gene3D" id="3.20.20.140">
    <property type="entry name" value="Metal-dependent hydrolases"/>
    <property type="match status" value="1"/>
</dbReference>